<dbReference type="Proteomes" id="UP000053342">
    <property type="component" value="Unassembled WGS sequence"/>
</dbReference>
<dbReference type="PANTHER" id="PTHR48022">
    <property type="entry name" value="PLASTIDIC GLUCOSE TRANSPORTER 4"/>
    <property type="match status" value="1"/>
</dbReference>
<dbReference type="InterPro" id="IPR036259">
    <property type="entry name" value="MFS_trans_sf"/>
</dbReference>
<dbReference type="InterPro" id="IPR020846">
    <property type="entry name" value="MFS_dom"/>
</dbReference>
<comment type="subcellular location">
    <subcellularLocation>
        <location evidence="1">Membrane</location>
        <topology evidence="1">Multi-pass membrane protein</topology>
    </subcellularLocation>
</comment>
<sequence>MGLQSWKNFSGPTVLLCINAFSGLGIFYEGYNQGVMGGVLSSPDAIRITDIGKDGVITNSTKDGGLVSIYYLGALVGCLWGGSISDKHGRKIAVFLGTFWGIIGTALLTAAQNTNWFLCARLIAGVGAGHLINVVPCWASELAPSHTRGKSVCLLFLANYIGIAVAYWIAFGVSYVNGGQGGFRWRFPIGFNLIPVLILSLTIWFFPESPRWLIKQDRHEEALEILQKLREDSAKRDVTPQVAAEFGEIRRVIASETQHATRDSLWAMPFGYQSGKLHYGRRVALAFCIQIMMEWGGITAVVMYGPTVLAQAGWSAHKIGWISALNNTFGIAGTYLCALLIDRVGRRMMLYVGSIGCAASMFIAGGFAKLVQDHPENKTGYGIGCTVFLFLFTAFFSSTWLMVTWIYPTEIFPTSTRAKGNSFAVAGFAIGCAWTTLVNPIMFQRITYNTFWIFGSLNLIYPVLIWAFYPETAKRTLETMDFLFASRSPFAWEEEKELEKLYTVFGDKLTMEAVEDDHHRAAKEKDVEVVSAE</sequence>
<feature type="transmembrane region" description="Helical" evidence="8">
    <location>
        <begin position="152"/>
        <end position="173"/>
    </location>
</feature>
<comment type="similarity">
    <text evidence="2 7">Belongs to the major facilitator superfamily. Sugar transporter (TC 2.A.1.1) family.</text>
</comment>
<feature type="domain" description="Major facilitator superfamily (MFS) profile" evidence="9">
    <location>
        <begin position="18"/>
        <end position="473"/>
    </location>
</feature>
<evidence type="ECO:0000256" key="6">
    <source>
        <dbReference type="ARBA" id="ARBA00023136"/>
    </source>
</evidence>
<dbReference type="FunFam" id="1.20.1250.20:FF:000090">
    <property type="entry name" value="MFS sugar transporter, putative"/>
    <property type="match status" value="1"/>
</dbReference>
<evidence type="ECO:0000256" key="7">
    <source>
        <dbReference type="RuleBase" id="RU003346"/>
    </source>
</evidence>
<accession>A0A0D2BF05</accession>
<dbReference type="RefSeq" id="XP_016256283.1">
    <property type="nucleotide sequence ID" value="XM_016413357.1"/>
</dbReference>
<dbReference type="SUPFAM" id="SSF103473">
    <property type="entry name" value="MFS general substrate transporter"/>
    <property type="match status" value="1"/>
</dbReference>
<organism evidence="10 11">
    <name type="scientific">Exophiala oligosperma</name>
    <dbReference type="NCBI Taxonomy" id="215243"/>
    <lineage>
        <taxon>Eukaryota</taxon>
        <taxon>Fungi</taxon>
        <taxon>Dikarya</taxon>
        <taxon>Ascomycota</taxon>
        <taxon>Pezizomycotina</taxon>
        <taxon>Eurotiomycetes</taxon>
        <taxon>Chaetothyriomycetidae</taxon>
        <taxon>Chaetothyriales</taxon>
        <taxon>Herpotrichiellaceae</taxon>
        <taxon>Exophiala</taxon>
    </lineage>
</organism>
<feature type="transmembrane region" description="Helical" evidence="8">
    <location>
        <begin position="12"/>
        <end position="31"/>
    </location>
</feature>
<dbReference type="GO" id="GO:0005351">
    <property type="term" value="F:carbohydrate:proton symporter activity"/>
    <property type="evidence" value="ECO:0007669"/>
    <property type="project" value="TreeGrafter"/>
</dbReference>
<dbReference type="PROSITE" id="PS50850">
    <property type="entry name" value="MFS"/>
    <property type="match status" value="1"/>
</dbReference>
<dbReference type="OrthoDB" id="2544694at2759"/>
<keyword evidence="5 8" id="KW-1133">Transmembrane helix</keyword>
<feature type="transmembrane region" description="Helical" evidence="8">
    <location>
        <begin position="380"/>
        <end position="403"/>
    </location>
</feature>
<evidence type="ECO:0000256" key="5">
    <source>
        <dbReference type="ARBA" id="ARBA00022989"/>
    </source>
</evidence>
<dbReference type="EMBL" id="KN847378">
    <property type="protein sequence ID" value="KIW36067.1"/>
    <property type="molecule type" value="Genomic_DNA"/>
</dbReference>
<feature type="transmembrane region" description="Helical" evidence="8">
    <location>
        <begin position="122"/>
        <end position="140"/>
    </location>
</feature>
<dbReference type="InterPro" id="IPR005828">
    <property type="entry name" value="MFS_sugar_transport-like"/>
</dbReference>
<dbReference type="GO" id="GO:0016020">
    <property type="term" value="C:membrane"/>
    <property type="evidence" value="ECO:0007669"/>
    <property type="project" value="UniProtKB-SubCell"/>
</dbReference>
<keyword evidence="11" id="KW-1185">Reference proteome</keyword>
<evidence type="ECO:0000259" key="9">
    <source>
        <dbReference type="PROSITE" id="PS50850"/>
    </source>
</evidence>
<feature type="transmembrane region" description="Helical" evidence="8">
    <location>
        <begin position="283"/>
        <end position="307"/>
    </location>
</feature>
<evidence type="ECO:0000256" key="4">
    <source>
        <dbReference type="ARBA" id="ARBA00022692"/>
    </source>
</evidence>
<feature type="transmembrane region" description="Helical" evidence="8">
    <location>
        <begin position="319"/>
        <end position="341"/>
    </location>
</feature>
<dbReference type="PANTHER" id="PTHR48022:SF78">
    <property type="entry name" value="MONOSACCHARIDE TRANSPORTER, PUTATIVE (AFU_ORTHOLOGUE AFUA_2G02110)-RELATED"/>
    <property type="match status" value="1"/>
</dbReference>
<keyword evidence="3 7" id="KW-0813">Transport</keyword>
<keyword evidence="6 8" id="KW-0472">Membrane</keyword>
<feature type="transmembrane region" description="Helical" evidence="8">
    <location>
        <begin position="185"/>
        <end position="206"/>
    </location>
</feature>
<dbReference type="GeneID" id="27363721"/>
<feature type="transmembrane region" description="Helical" evidence="8">
    <location>
        <begin position="449"/>
        <end position="469"/>
    </location>
</feature>
<protein>
    <recommendedName>
        <fullName evidence="9">Major facilitator superfamily (MFS) profile domain-containing protein</fullName>
    </recommendedName>
</protein>
<dbReference type="HOGENOM" id="CLU_001265_30_3_1"/>
<name>A0A0D2BF05_9EURO</name>
<gene>
    <name evidence="10" type="ORF">PV06_11647</name>
</gene>
<dbReference type="AlphaFoldDB" id="A0A0D2BF05"/>
<dbReference type="Pfam" id="PF00083">
    <property type="entry name" value="Sugar_tr"/>
    <property type="match status" value="1"/>
</dbReference>
<dbReference type="NCBIfam" id="TIGR00879">
    <property type="entry name" value="SP"/>
    <property type="match status" value="1"/>
</dbReference>
<dbReference type="InterPro" id="IPR003663">
    <property type="entry name" value="Sugar/inositol_transpt"/>
</dbReference>
<feature type="transmembrane region" description="Helical" evidence="8">
    <location>
        <begin position="92"/>
        <end position="110"/>
    </location>
</feature>
<evidence type="ECO:0000256" key="2">
    <source>
        <dbReference type="ARBA" id="ARBA00010992"/>
    </source>
</evidence>
<evidence type="ECO:0000256" key="3">
    <source>
        <dbReference type="ARBA" id="ARBA00022448"/>
    </source>
</evidence>
<dbReference type="VEuPathDB" id="FungiDB:PV06_11647"/>
<evidence type="ECO:0000256" key="1">
    <source>
        <dbReference type="ARBA" id="ARBA00004141"/>
    </source>
</evidence>
<feature type="transmembrane region" description="Helical" evidence="8">
    <location>
        <begin position="68"/>
        <end position="85"/>
    </location>
</feature>
<reference evidence="10 11" key="1">
    <citation type="submission" date="2015-01" db="EMBL/GenBank/DDBJ databases">
        <title>The Genome Sequence of Exophiala oligosperma CBS72588.</title>
        <authorList>
            <consortium name="The Broad Institute Genomics Platform"/>
            <person name="Cuomo C."/>
            <person name="de Hoog S."/>
            <person name="Gorbushina A."/>
            <person name="Stielow B."/>
            <person name="Teixiera M."/>
            <person name="Abouelleil A."/>
            <person name="Chapman S.B."/>
            <person name="Priest M."/>
            <person name="Young S.K."/>
            <person name="Wortman J."/>
            <person name="Nusbaum C."/>
            <person name="Birren B."/>
        </authorList>
    </citation>
    <scope>NUCLEOTIDE SEQUENCE [LARGE SCALE GENOMIC DNA]</scope>
    <source>
        <strain evidence="10 11">CBS 72588</strain>
    </source>
</reference>
<dbReference type="Gene3D" id="1.20.1250.20">
    <property type="entry name" value="MFS general substrate transporter like domains"/>
    <property type="match status" value="1"/>
</dbReference>
<dbReference type="PRINTS" id="PR00171">
    <property type="entry name" value="SUGRTRNSPORT"/>
</dbReference>
<proteinExistence type="inferred from homology"/>
<keyword evidence="4 8" id="KW-0812">Transmembrane</keyword>
<evidence type="ECO:0000313" key="11">
    <source>
        <dbReference type="Proteomes" id="UP000053342"/>
    </source>
</evidence>
<feature type="transmembrane region" description="Helical" evidence="8">
    <location>
        <begin position="423"/>
        <end position="443"/>
    </location>
</feature>
<feature type="transmembrane region" description="Helical" evidence="8">
    <location>
        <begin position="348"/>
        <end position="368"/>
    </location>
</feature>
<evidence type="ECO:0000313" key="10">
    <source>
        <dbReference type="EMBL" id="KIW36067.1"/>
    </source>
</evidence>
<dbReference type="InterPro" id="IPR050360">
    <property type="entry name" value="MFS_Sugar_Transporters"/>
</dbReference>
<evidence type="ECO:0000256" key="8">
    <source>
        <dbReference type="SAM" id="Phobius"/>
    </source>
</evidence>